<accession>A0A9W8RSP5</accession>
<gene>
    <name evidence="1" type="ORF">NW762_010878</name>
</gene>
<protein>
    <recommendedName>
        <fullName evidence="3">Saccharopine dehydrogenase</fullName>
    </recommendedName>
</protein>
<evidence type="ECO:0000313" key="1">
    <source>
        <dbReference type="EMBL" id="KAJ4252969.1"/>
    </source>
</evidence>
<dbReference type="GO" id="GO:0005739">
    <property type="term" value="C:mitochondrion"/>
    <property type="evidence" value="ECO:0007669"/>
    <property type="project" value="TreeGrafter"/>
</dbReference>
<dbReference type="Proteomes" id="UP001152049">
    <property type="component" value="Unassembled WGS sequence"/>
</dbReference>
<organism evidence="1 2">
    <name type="scientific">Fusarium torreyae</name>
    <dbReference type="NCBI Taxonomy" id="1237075"/>
    <lineage>
        <taxon>Eukaryota</taxon>
        <taxon>Fungi</taxon>
        <taxon>Dikarya</taxon>
        <taxon>Ascomycota</taxon>
        <taxon>Pezizomycotina</taxon>
        <taxon>Sordariomycetes</taxon>
        <taxon>Hypocreomycetidae</taxon>
        <taxon>Hypocreales</taxon>
        <taxon>Nectriaceae</taxon>
        <taxon>Fusarium</taxon>
    </lineage>
</organism>
<dbReference type="OrthoDB" id="10268090at2759"/>
<name>A0A9W8RSP5_9HYPO</name>
<proteinExistence type="predicted"/>
<dbReference type="AlphaFoldDB" id="A0A9W8RSP5"/>
<dbReference type="PANTHER" id="PTHR12286:SF5">
    <property type="entry name" value="SACCHAROPINE DEHYDROGENASE-LIKE OXIDOREDUCTASE"/>
    <property type="match status" value="1"/>
</dbReference>
<comment type="caution">
    <text evidence="1">The sequence shown here is derived from an EMBL/GenBank/DDBJ whole genome shotgun (WGS) entry which is preliminary data.</text>
</comment>
<dbReference type="GO" id="GO:0009247">
    <property type="term" value="P:glycolipid biosynthetic process"/>
    <property type="evidence" value="ECO:0007669"/>
    <property type="project" value="TreeGrafter"/>
</dbReference>
<evidence type="ECO:0000313" key="2">
    <source>
        <dbReference type="Proteomes" id="UP001152049"/>
    </source>
</evidence>
<dbReference type="GO" id="GO:0005886">
    <property type="term" value="C:plasma membrane"/>
    <property type="evidence" value="ECO:0007669"/>
    <property type="project" value="TreeGrafter"/>
</dbReference>
<dbReference type="InterPro" id="IPR051276">
    <property type="entry name" value="Saccharopine_DH-like_oxidrdct"/>
</dbReference>
<keyword evidence="2" id="KW-1185">Reference proteome</keyword>
<sequence length="263" mass="28111">MAKESGAIIIPQTGSGSVPADLTVYLLASHIRDSLGAGTRQVLSASELAVQPAAGSLDAALSEFDIYSCSQTAKCRKPFALSPVAHVPLARPSHRSSWTSFFGIGYDQQLGALTDFEQSAIDVPLVERSWGLLDDGQFYGPNFQYEELKPVASSWAAFTGHLQAIAPTAEENPDTQSSKSEFYRNTAIAIVDTPDHQRVVAKSGFDGSIYLLTGICLAEAALTLLRGGETHASKFGGGFLTSATLGTAYIERLRNVGVRFDIY</sequence>
<dbReference type="GO" id="GO:0005811">
    <property type="term" value="C:lipid droplet"/>
    <property type="evidence" value="ECO:0007669"/>
    <property type="project" value="TreeGrafter"/>
</dbReference>
<reference evidence="1" key="1">
    <citation type="submission" date="2022-09" db="EMBL/GenBank/DDBJ databases">
        <title>Fusarium specimens isolated from Avocado Roots.</title>
        <authorList>
            <person name="Stajich J."/>
            <person name="Roper C."/>
            <person name="Heimlech-Rivalta G."/>
        </authorList>
    </citation>
    <scope>NUCLEOTIDE SEQUENCE</scope>
    <source>
        <strain evidence="1">CF00136</strain>
    </source>
</reference>
<evidence type="ECO:0008006" key="3">
    <source>
        <dbReference type="Google" id="ProtNLM"/>
    </source>
</evidence>
<dbReference type="PANTHER" id="PTHR12286">
    <property type="entry name" value="SACCHAROPINE DEHYDROGENASE-LIKE OXIDOREDUCTASE"/>
    <property type="match status" value="1"/>
</dbReference>
<dbReference type="EMBL" id="JAOQAZ010000025">
    <property type="protein sequence ID" value="KAJ4252969.1"/>
    <property type="molecule type" value="Genomic_DNA"/>
</dbReference>